<sequence>MKVDKLEGIVIVIGNYGSGKTEVSINLAVNRKRSGFDVRIADLDLVSPYFRTRQARGPLSDLGIEVVLPPEKFLQADLPVLSPVIAGVIRRPGQLTVLDVGGEDVGARVLATLADSLRAKHVHMLQVVNPFRPFADTVAGCLNIRDKIEKASKMTITGIVGNANLLDETTAADIYKGYDFVKIVSKESGLPLTFITVAIELLPRIDSWRFSCPVLTIERQLVPPWKKPVTLMRKV</sequence>
<accession>A0A8J6NWH0</accession>
<dbReference type="SUPFAM" id="SSF52540">
    <property type="entry name" value="P-loop containing nucleoside triphosphate hydrolases"/>
    <property type="match status" value="1"/>
</dbReference>
<evidence type="ECO:0000313" key="2">
    <source>
        <dbReference type="Proteomes" id="UP000603434"/>
    </source>
</evidence>
<protein>
    <submittedName>
        <fullName evidence="1">Cobalamin biosynthesis protein CbiA</fullName>
    </submittedName>
</protein>
<gene>
    <name evidence="1" type="ORF">H8E23_07690</name>
</gene>
<proteinExistence type="predicted"/>
<dbReference type="AlphaFoldDB" id="A0A8J6NWH0"/>
<reference evidence="1 2" key="1">
    <citation type="submission" date="2020-08" db="EMBL/GenBank/DDBJ databases">
        <title>Bridging the membrane lipid divide: bacteria of the FCB group superphylum have the potential to synthesize archaeal ether lipids.</title>
        <authorList>
            <person name="Villanueva L."/>
            <person name="Von Meijenfeldt F.A.B."/>
            <person name="Westbye A.B."/>
            <person name="Yadav S."/>
            <person name="Hopmans E.C."/>
            <person name="Dutilh B.E."/>
            <person name="Sinninghe Damste J.S."/>
        </authorList>
    </citation>
    <scope>NUCLEOTIDE SEQUENCE [LARGE SCALE GENOMIC DNA]</scope>
    <source>
        <strain evidence="1">NIOZ-UU30</strain>
    </source>
</reference>
<name>A0A8J6NWH0_9BACT</name>
<dbReference type="InterPro" id="IPR027417">
    <property type="entry name" value="P-loop_NTPase"/>
</dbReference>
<dbReference type="Proteomes" id="UP000603434">
    <property type="component" value="Unassembled WGS sequence"/>
</dbReference>
<dbReference type="EMBL" id="JACNJH010000128">
    <property type="protein sequence ID" value="MBC8361263.1"/>
    <property type="molecule type" value="Genomic_DNA"/>
</dbReference>
<comment type="caution">
    <text evidence="1">The sequence shown here is derived from an EMBL/GenBank/DDBJ whole genome shotgun (WGS) entry which is preliminary data.</text>
</comment>
<organism evidence="1 2">
    <name type="scientific">Candidatus Desulfatibia profunda</name>
    <dbReference type="NCBI Taxonomy" id="2841695"/>
    <lineage>
        <taxon>Bacteria</taxon>
        <taxon>Pseudomonadati</taxon>
        <taxon>Thermodesulfobacteriota</taxon>
        <taxon>Desulfobacteria</taxon>
        <taxon>Desulfobacterales</taxon>
        <taxon>Desulfobacterales incertae sedis</taxon>
        <taxon>Candidatus Desulfatibia</taxon>
    </lineage>
</organism>
<evidence type="ECO:0000313" key="1">
    <source>
        <dbReference type="EMBL" id="MBC8361263.1"/>
    </source>
</evidence>